<evidence type="ECO:0000313" key="1">
    <source>
        <dbReference type="EMBL" id="MTW14456.1"/>
    </source>
</evidence>
<gene>
    <name evidence="1" type="ORF">GM658_27960</name>
</gene>
<dbReference type="EMBL" id="WNKX01000046">
    <property type="protein sequence ID" value="MTW14456.1"/>
    <property type="molecule type" value="Genomic_DNA"/>
</dbReference>
<reference evidence="1 2" key="1">
    <citation type="submission" date="2019-11" db="EMBL/GenBank/DDBJ databases">
        <title>Type strains purchased from KCTC, JCM and DSMZ.</title>
        <authorList>
            <person name="Lu H."/>
        </authorList>
    </citation>
    <scope>NUCLEOTIDE SEQUENCE [LARGE SCALE GENOMIC DNA]</scope>
    <source>
        <strain evidence="1 2">JCM 31587</strain>
    </source>
</reference>
<dbReference type="Pfam" id="PF00300">
    <property type="entry name" value="His_Phos_1"/>
    <property type="match status" value="1"/>
</dbReference>
<evidence type="ECO:0000313" key="2">
    <source>
        <dbReference type="Proteomes" id="UP000472320"/>
    </source>
</evidence>
<keyword evidence="2" id="KW-1185">Reference proteome</keyword>
<name>A0A6L6QS47_9BURK</name>
<dbReference type="InterPro" id="IPR013078">
    <property type="entry name" value="His_Pase_superF_clade-1"/>
</dbReference>
<organism evidence="1 2">
    <name type="scientific">Massilia eburnea</name>
    <dbReference type="NCBI Taxonomy" id="1776165"/>
    <lineage>
        <taxon>Bacteria</taxon>
        <taxon>Pseudomonadati</taxon>
        <taxon>Pseudomonadota</taxon>
        <taxon>Betaproteobacteria</taxon>
        <taxon>Burkholderiales</taxon>
        <taxon>Oxalobacteraceae</taxon>
        <taxon>Telluria group</taxon>
        <taxon>Massilia</taxon>
    </lineage>
</organism>
<accession>A0A6L6QS47</accession>
<dbReference type="SMART" id="SM00855">
    <property type="entry name" value="PGAM"/>
    <property type="match status" value="1"/>
</dbReference>
<dbReference type="RefSeq" id="WP_170299026.1">
    <property type="nucleotide sequence ID" value="NZ_WNKX01000046.1"/>
</dbReference>
<sequence>MELILVRHPQPEVAAGVCYGSSDIPALASALADGHASLAAQLGPALAAGARLYSSPLQRCTMLASVLGDFTPDARLVEMDFGAWELQPWSSIPHEEVDAWAANLLDYRPGGGETVREVAGRVQSFLDQLQHDAVIVCHAGTMRLIAAIAAGEPLQQAAAKPNQIKYCEALRLSWSAKSV</sequence>
<protein>
    <submittedName>
        <fullName evidence="1">Phosphoglycerate mutase</fullName>
    </submittedName>
</protein>
<dbReference type="Proteomes" id="UP000472320">
    <property type="component" value="Unassembled WGS sequence"/>
</dbReference>
<dbReference type="SUPFAM" id="SSF53254">
    <property type="entry name" value="Phosphoglycerate mutase-like"/>
    <property type="match status" value="1"/>
</dbReference>
<dbReference type="CDD" id="cd07067">
    <property type="entry name" value="HP_PGM_like"/>
    <property type="match status" value="1"/>
</dbReference>
<dbReference type="InterPro" id="IPR029033">
    <property type="entry name" value="His_PPase_superfam"/>
</dbReference>
<comment type="caution">
    <text evidence="1">The sequence shown here is derived from an EMBL/GenBank/DDBJ whole genome shotgun (WGS) entry which is preliminary data.</text>
</comment>
<dbReference type="Gene3D" id="3.40.50.1240">
    <property type="entry name" value="Phosphoglycerate mutase-like"/>
    <property type="match status" value="1"/>
</dbReference>
<dbReference type="AlphaFoldDB" id="A0A6L6QS47"/>
<proteinExistence type="predicted"/>